<name>A0A1T4Z3J8_9BACT</name>
<dbReference type="PROSITE" id="PS51192">
    <property type="entry name" value="HELICASE_ATP_BIND_1"/>
    <property type="match status" value="1"/>
</dbReference>
<keyword evidence="1" id="KW-0547">Nucleotide-binding</keyword>
<dbReference type="GO" id="GO:0016787">
    <property type="term" value="F:hydrolase activity"/>
    <property type="evidence" value="ECO:0007669"/>
    <property type="project" value="UniProtKB-KW"/>
</dbReference>
<dbReference type="PANTHER" id="PTHR12131">
    <property type="entry name" value="ATP-DEPENDENT RNA AND DNA HELICASE"/>
    <property type="match status" value="1"/>
</dbReference>
<evidence type="ECO:0000256" key="4">
    <source>
        <dbReference type="ARBA" id="ARBA00022840"/>
    </source>
</evidence>
<dbReference type="STRING" id="48467.SAMN02745166_04984"/>
<keyword evidence="2" id="KW-0378">Hydrolase</keyword>
<dbReference type="GO" id="GO:0004386">
    <property type="term" value="F:helicase activity"/>
    <property type="evidence" value="ECO:0007669"/>
    <property type="project" value="UniProtKB-KW"/>
</dbReference>
<evidence type="ECO:0000313" key="8">
    <source>
        <dbReference type="Proteomes" id="UP000190774"/>
    </source>
</evidence>
<feature type="domain" description="Helicase ATP-binding" evidence="5">
    <location>
        <begin position="80"/>
        <end position="231"/>
    </location>
</feature>
<dbReference type="InterPro" id="IPR014001">
    <property type="entry name" value="Helicase_ATP-bd"/>
</dbReference>
<keyword evidence="3 7" id="KW-0347">Helicase</keyword>
<dbReference type="SMART" id="SM00487">
    <property type="entry name" value="DEXDc"/>
    <property type="match status" value="1"/>
</dbReference>
<protein>
    <submittedName>
        <fullName evidence="7">Helicase conserved C-terminal domain-containing protein</fullName>
    </submittedName>
</protein>
<dbReference type="GO" id="GO:0005524">
    <property type="term" value="F:ATP binding"/>
    <property type="evidence" value="ECO:0007669"/>
    <property type="project" value="UniProtKB-KW"/>
</dbReference>
<evidence type="ECO:0000313" key="7">
    <source>
        <dbReference type="EMBL" id="SKB08610.1"/>
    </source>
</evidence>
<dbReference type="EMBL" id="FUYE01000028">
    <property type="protein sequence ID" value="SKB08610.1"/>
    <property type="molecule type" value="Genomic_DNA"/>
</dbReference>
<dbReference type="Pfam" id="PF00271">
    <property type="entry name" value="Helicase_C"/>
    <property type="match status" value="1"/>
</dbReference>
<dbReference type="GO" id="GO:0003676">
    <property type="term" value="F:nucleic acid binding"/>
    <property type="evidence" value="ECO:0007669"/>
    <property type="project" value="InterPro"/>
</dbReference>
<proteinExistence type="predicted"/>
<reference evidence="8" key="1">
    <citation type="submission" date="2017-02" db="EMBL/GenBank/DDBJ databases">
        <authorList>
            <person name="Varghese N."/>
            <person name="Submissions S."/>
        </authorList>
    </citation>
    <scope>NUCLEOTIDE SEQUENCE [LARGE SCALE GENOMIC DNA]</scope>
    <source>
        <strain evidence="8">ATCC 700200</strain>
    </source>
</reference>
<evidence type="ECO:0000256" key="2">
    <source>
        <dbReference type="ARBA" id="ARBA00022801"/>
    </source>
</evidence>
<sequence>MSLVAKGRSLHQPAGFEFLTFPSDPAWRQNEKVLHGGTDAFLFEEVACAEPLFFVFQDSLLMLPSLNTLKLPDLWQHQAVNLLREGTDVVVSAPTGAGKTFVFELLHQSRSLTGQAIYTVPTRALANDKYAEWKEARWNVGIATGDVSENTGAPVVVATLETQLERLVRGEGPALLVIDEYQMIADTSRGSHYEAAIALAPPQTRLLLLSGSVANPEDVVGWMRRLGRSAEVVQTKERPVPLEEAPWEALPQRMARHFEHFWPKFAAAVMLADLAPLLIFSPRRKEAEAIARRLAADLPAGEPLELTPEQRGVCGKELSSLLEKRVAYHHSGLSYAARAGVIEPLAKAGQLRVIAATMGLAAGINFSVRSVHVAATTFHDGKSEHKLTPDELLQMYGRAGRRGLDEKGYVVTTRQSPSLMDARAARLHRGDLLAWPIFLRVMKHAAQTEAHPFVEAERFAGRLYAKVPPLLGLEEHAPDTPEKTEAKALFGLEATEKQIFNSKGEWERRVHSPTEFLPLSQAWLADMDRIAPALSVPAFVARFAHGIGRVGKLGENRYGVEIPLGQPEDTSPGEIRPTKSLRRLLKLPRKQETLPVEEIEVLHAATLATALQANQEDLKPQELPQFLESRAKEGLVFAVFDLGEVKVPIYRDSLDCPIVQPRERSIAVKNATAVNGEKATQPSAGRQPRPGSPIHAWRSLGLIDEGGVPTRRGEIFSFFQGGEGLAVAAALEDESYPVDDLILHMANLRSGTKFDLPTSCSSERLGAVCRNTYGFINHSGYLENGLPPDYGEGAAELLGALLNPDQAEGREPPPEVAEGDLSRAYVEWLSLLRHITHAPTHPWKRWQALQEETQHVLKRHNKTLRHLFHLDLPPLTNKQRHGKTRHYLLSKP</sequence>
<evidence type="ECO:0000256" key="1">
    <source>
        <dbReference type="ARBA" id="ARBA00022741"/>
    </source>
</evidence>
<dbReference type="InterPro" id="IPR027417">
    <property type="entry name" value="P-loop_NTPase"/>
</dbReference>
<dbReference type="InterPro" id="IPR011545">
    <property type="entry name" value="DEAD/DEAH_box_helicase_dom"/>
</dbReference>
<accession>A0A1T4Z3J8</accession>
<dbReference type="InterPro" id="IPR050699">
    <property type="entry name" value="RNA-DNA_Helicase"/>
</dbReference>
<dbReference type="Gene3D" id="3.40.50.300">
    <property type="entry name" value="P-loop containing nucleotide triphosphate hydrolases"/>
    <property type="match status" value="2"/>
</dbReference>
<dbReference type="PROSITE" id="PS51194">
    <property type="entry name" value="HELICASE_CTER"/>
    <property type="match status" value="1"/>
</dbReference>
<evidence type="ECO:0000259" key="6">
    <source>
        <dbReference type="PROSITE" id="PS51194"/>
    </source>
</evidence>
<feature type="domain" description="Helicase C-terminal" evidence="6">
    <location>
        <begin position="269"/>
        <end position="461"/>
    </location>
</feature>
<organism evidence="7 8">
    <name type="scientific">Prosthecobacter debontii</name>
    <dbReference type="NCBI Taxonomy" id="48467"/>
    <lineage>
        <taxon>Bacteria</taxon>
        <taxon>Pseudomonadati</taxon>
        <taxon>Verrucomicrobiota</taxon>
        <taxon>Verrucomicrobiia</taxon>
        <taxon>Verrucomicrobiales</taxon>
        <taxon>Verrucomicrobiaceae</taxon>
        <taxon>Prosthecobacter</taxon>
    </lineage>
</organism>
<keyword evidence="4" id="KW-0067">ATP-binding</keyword>
<dbReference type="SUPFAM" id="SSF52540">
    <property type="entry name" value="P-loop containing nucleoside triphosphate hydrolases"/>
    <property type="match status" value="1"/>
</dbReference>
<dbReference type="PANTHER" id="PTHR12131:SF1">
    <property type="entry name" value="ATP-DEPENDENT RNA HELICASE SUPV3L1, MITOCHONDRIAL-RELATED"/>
    <property type="match status" value="1"/>
</dbReference>
<evidence type="ECO:0000259" key="5">
    <source>
        <dbReference type="PROSITE" id="PS51192"/>
    </source>
</evidence>
<gene>
    <name evidence="7" type="ORF">SAMN02745166_04984</name>
</gene>
<dbReference type="SMART" id="SM00490">
    <property type="entry name" value="HELICc"/>
    <property type="match status" value="1"/>
</dbReference>
<evidence type="ECO:0000256" key="3">
    <source>
        <dbReference type="ARBA" id="ARBA00022806"/>
    </source>
</evidence>
<keyword evidence="8" id="KW-1185">Reference proteome</keyword>
<dbReference type="AlphaFoldDB" id="A0A1T4Z3J8"/>
<dbReference type="Proteomes" id="UP000190774">
    <property type="component" value="Unassembled WGS sequence"/>
</dbReference>
<dbReference type="InterPro" id="IPR001650">
    <property type="entry name" value="Helicase_C-like"/>
</dbReference>
<dbReference type="Pfam" id="PF00270">
    <property type="entry name" value="DEAD"/>
    <property type="match status" value="1"/>
</dbReference>